<dbReference type="InterPro" id="IPR050228">
    <property type="entry name" value="Carboxylesterase_BioH"/>
</dbReference>
<dbReference type="InterPro" id="IPR029058">
    <property type="entry name" value="AB_hydrolase_fold"/>
</dbReference>
<evidence type="ECO:0000313" key="3">
    <source>
        <dbReference type="Proteomes" id="UP000008366"/>
    </source>
</evidence>
<feature type="domain" description="AB hydrolase-1" evidence="1">
    <location>
        <begin position="27"/>
        <end position="127"/>
    </location>
</feature>
<evidence type="ECO:0000259" key="1">
    <source>
        <dbReference type="Pfam" id="PF00561"/>
    </source>
</evidence>
<dbReference type="OrthoDB" id="2987348at2"/>
<dbReference type="Pfam" id="PF00561">
    <property type="entry name" value="Abhydrolase_1"/>
    <property type="match status" value="1"/>
</dbReference>
<sequence>MNVREQRVAVPGGDLAVVDFGGDGPDVLLIHSVSHASVVWEQVAAALTPSAHVVAFDLRGHGQSSAEAQSVDQIPDDIVSLIGELGLGRPVLVGHDVAGGFAAAVAAEHPELVGGVVVIDSSVVESQADVLEMVQAVGADVIVDMLTQRFRLGATGADEDSLETFLDEQSGPAAQDWLAAAPDAASIRALLRRCIVVAPDGSWVYRPTPDTLRALTRQPEAARFRPGRELLAAIDAPVTVVTLSEGRNGSGGDGLHELAAGRPALRIARRAGGPHCLYLEPSWIAAEIRTTLSDRA</sequence>
<dbReference type="SUPFAM" id="SSF53474">
    <property type="entry name" value="alpha/beta-Hydrolases"/>
    <property type="match status" value="1"/>
</dbReference>
<dbReference type="GO" id="GO:0003824">
    <property type="term" value="F:catalytic activity"/>
    <property type="evidence" value="ECO:0007669"/>
    <property type="project" value="UniProtKB-ARBA"/>
</dbReference>
<dbReference type="Proteomes" id="UP000008366">
    <property type="component" value="Unassembled WGS sequence"/>
</dbReference>
<dbReference type="PANTHER" id="PTHR43194">
    <property type="entry name" value="HYDROLASE ALPHA/BETA FOLD FAMILY"/>
    <property type="match status" value="1"/>
</dbReference>
<keyword evidence="3" id="KW-1185">Reference proteome</keyword>
<dbReference type="AlphaFoldDB" id="K6WNL1"/>
<comment type="caution">
    <text evidence="2">The sequence shown here is derived from an EMBL/GenBank/DDBJ whole genome shotgun (WGS) entry which is preliminary data.</text>
</comment>
<evidence type="ECO:0000313" key="2">
    <source>
        <dbReference type="EMBL" id="GAB95386.1"/>
    </source>
</evidence>
<dbReference type="PRINTS" id="PR00111">
    <property type="entry name" value="ABHYDROLASE"/>
</dbReference>
<dbReference type="Gene3D" id="3.40.50.1820">
    <property type="entry name" value="alpha/beta hydrolase"/>
    <property type="match status" value="1"/>
</dbReference>
<protein>
    <recommendedName>
        <fullName evidence="1">AB hydrolase-1 domain-containing protein</fullName>
    </recommendedName>
</protein>
<accession>K6WNL1</accession>
<gene>
    <name evidence="2" type="ORF">KILIM_019_00380</name>
</gene>
<name>K6WNL1_9MICO</name>
<dbReference type="RefSeq" id="WP_006591918.1">
    <property type="nucleotide sequence ID" value="NZ_BAHD01000019.1"/>
</dbReference>
<organism evidence="2 3">
    <name type="scientific">Kineosphaera limosa NBRC 100340</name>
    <dbReference type="NCBI Taxonomy" id="1184609"/>
    <lineage>
        <taxon>Bacteria</taxon>
        <taxon>Bacillati</taxon>
        <taxon>Actinomycetota</taxon>
        <taxon>Actinomycetes</taxon>
        <taxon>Micrococcales</taxon>
        <taxon>Dermatophilaceae</taxon>
        <taxon>Kineosphaera</taxon>
    </lineage>
</organism>
<dbReference type="PANTHER" id="PTHR43194:SF2">
    <property type="entry name" value="PEROXISOMAL MEMBRANE PROTEIN LPX1"/>
    <property type="match status" value="1"/>
</dbReference>
<dbReference type="EMBL" id="BAHD01000019">
    <property type="protein sequence ID" value="GAB95386.1"/>
    <property type="molecule type" value="Genomic_DNA"/>
</dbReference>
<dbReference type="InterPro" id="IPR000073">
    <property type="entry name" value="AB_hydrolase_1"/>
</dbReference>
<dbReference type="STRING" id="1184609.KILIM_019_00380"/>
<proteinExistence type="predicted"/>
<reference evidence="2 3" key="1">
    <citation type="submission" date="2012-08" db="EMBL/GenBank/DDBJ databases">
        <title>Whole genome shotgun sequence of Kineosphaera limosa NBRC 100340.</title>
        <authorList>
            <person name="Yoshida I."/>
            <person name="Isaki S."/>
            <person name="Hosoyama A."/>
            <person name="Tsuchikane K."/>
            <person name="Katsumata H."/>
            <person name="Ando Y."/>
            <person name="Ohji S."/>
            <person name="Hamada M."/>
            <person name="Tamura T."/>
            <person name="Yamazoe A."/>
            <person name="Yamazaki S."/>
            <person name="Fujita N."/>
        </authorList>
    </citation>
    <scope>NUCLEOTIDE SEQUENCE [LARGE SCALE GENOMIC DNA]</scope>
    <source>
        <strain evidence="2 3">NBRC 100340</strain>
    </source>
</reference>
<dbReference type="eggNOG" id="COG0596">
    <property type="taxonomic scope" value="Bacteria"/>
</dbReference>